<dbReference type="AlphaFoldDB" id="A0A0C2W9U3"/>
<accession>A0A0C2W9U3</accession>
<evidence type="ECO:0000256" key="3">
    <source>
        <dbReference type="ARBA" id="ARBA00022630"/>
    </source>
</evidence>
<evidence type="ECO:0000313" key="7">
    <source>
        <dbReference type="EMBL" id="KIL52823.1"/>
    </source>
</evidence>
<dbReference type="PANTHER" id="PTHR42913">
    <property type="entry name" value="APOPTOSIS-INDUCING FACTOR 1"/>
    <property type="match status" value="1"/>
</dbReference>
<dbReference type="InterPro" id="IPR023753">
    <property type="entry name" value="FAD/NAD-binding_dom"/>
</dbReference>
<reference evidence="7 8" key="1">
    <citation type="submission" date="2015-01" db="EMBL/GenBank/DDBJ databases">
        <title>Jeotgalibacillus campisalis genome sequencing.</title>
        <authorList>
            <person name="Goh K.M."/>
            <person name="Chan K.-G."/>
            <person name="Yaakop A.S."/>
            <person name="Ee R."/>
            <person name="Gan H.M."/>
            <person name="Chan C.S."/>
        </authorList>
    </citation>
    <scope>NUCLEOTIDE SEQUENCE [LARGE SCALE GENOMIC DNA]</scope>
    <source>
        <strain evidence="7 8">SF-57</strain>
    </source>
</reference>
<dbReference type="PRINTS" id="PR00368">
    <property type="entry name" value="FADPNR"/>
</dbReference>
<feature type="domain" description="FAD/NAD(P)-binding" evidence="6">
    <location>
        <begin position="6"/>
        <end position="318"/>
    </location>
</feature>
<dbReference type="GO" id="GO:0019646">
    <property type="term" value="P:aerobic electron transport chain"/>
    <property type="evidence" value="ECO:0007669"/>
    <property type="project" value="TreeGrafter"/>
</dbReference>
<dbReference type="RefSeq" id="WP_041053608.1">
    <property type="nucleotide sequence ID" value="NZ_JXRR01000001.1"/>
</dbReference>
<organism evidence="7 8">
    <name type="scientific">Jeotgalibacillus campisalis</name>
    <dbReference type="NCBI Taxonomy" id="220754"/>
    <lineage>
        <taxon>Bacteria</taxon>
        <taxon>Bacillati</taxon>
        <taxon>Bacillota</taxon>
        <taxon>Bacilli</taxon>
        <taxon>Bacillales</taxon>
        <taxon>Caryophanaceae</taxon>
        <taxon>Jeotgalibacillus</taxon>
    </lineage>
</organism>
<evidence type="ECO:0000256" key="4">
    <source>
        <dbReference type="ARBA" id="ARBA00022827"/>
    </source>
</evidence>
<name>A0A0C2W9U3_9BACL</name>
<dbReference type="InterPro" id="IPR051169">
    <property type="entry name" value="NADH-Q_oxidoreductase"/>
</dbReference>
<dbReference type="SUPFAM" id="SSF51905">
    <property type="entry name" value="FAD/NAD(P)-binding domain"/>
    <property type="match status" value="1"/>
</dbReference>
<keyword evidence="5" id="KW-0560">Oxidoreductase</keyword>
<dbReference type="EMBL" id="JXRR01000001">
    <property type="protein sequence ID" value="KIL52823.1"/>
    <property type="molecule type" value="Genomic_DNA"/>
</dbReference>
<dbReference type="PANTHER" id="PTHR42913:SF3">
    <property type="entry name" value="64 KDA MITOCHONDRIAL NADH DEHYDROGENASE (EUROFUNG)"/>
    <property type="match status" value="1"/>
</dbReference>
<evidence type="ECO:0000256" key="5">
    <source>
        <dbReference type="ARBA" id="ARBA00023002"/>
    </source>
</evidence>
<dbReference type="PRINTS" id="PR00411">
    <property type="entry name" value="PNDRDTASEI"/>
</dbReference>
<dbReference type="InterPro" id="IPR036188">
    <property type="entry name" value="FAD/NAD-bd_sf"/>
</dbReference>
<protein>
    <recommendedName>
        <fullName evidence="6">FAD/NAD(P)-binding domain-containing protein</fullName>
    </recommendedName>
</protein>
<gene>
    <name evidence="7" type="ORF">KR50_01520</name>
</gene>
<dbReference type="GO" id="GO:0003955">
    <property type="term" value="F:NAD(P)H dehydrogenase (quinone) activity"/>
    <property type="evidence" value="ECO:0007669"/>
    <property type="project" value="TreeGrafter"/>
</dbReference>
<evidence type="ECO:0000313" key="8">
    <source>
        <dbReference type="Proteomes" id="UP000031972"/>
    </source>
</evidence>
<evidence type="ECO:0000256" key="1">
    <source>
        <dbReference type="ARBA" id="ARBA00001974"/>
    </source>
</evidence>
<dbReference type="PATRIC" id="fig|220754.4.peg.155"/>
<comment type="similarity">
    <text evidence="2">Belongs to the NADH dehydrogenase family.</text>
</comment>
<keyword evidence="4" id="KW-0274">FAD</keyword>
<dbReference type="Gene3D" id="3.50.50.100">
    <property type="match status" value="1"/>
</dbReference>
<sequence length="387" mass="43496">MKNEKTIVVIGGGYAGINLIEALKKEFHEELKRSIRIILVDTNTFHFKKVKLFKGIVNENLSNLHVPLKHYCGSDIEFIQGELTAVYPKEQTVHINRKDGTLIHLDFDRLVLAMGSVLREVNSECGGITLNDLQNAQCIRQHLLGMMESPESKLRLAIVGSGVTGIETAAEVGSWLKNETKKEGNRQKRIEILLINNKQRLLEEAPAKISERLENRLMRQDIHILHNKKAEKFSDGKVVFSDKSELEADVCVWTVGLKPHPSLFDLGLSLTEQGKIKVDSWYRLVESENIYAIGDCVHVIDPISGHAAAMSCKEAISQAHRLSKIMKAHIQGFQANSHQTYPDFLCIGLGPNDGFVWAQKWGVDFVLSGKLAEKIREYTWNVASITH</sequence>
<evidence type="ECO:0000259" key="6">
    <source>
        <dbReference type="Pfam" id="PF07992"/>
    </source>
</evidence>
<proteinExistence type="inferred from homology"/>
<evidence type="ECO:0000256" key="2">
    <source>
        <dbReference type="ARBA" id="ARBA00005272"/>
    </source>
</evidence>
<dbReference type="Proteomes" id="UP000031972">
    <property type="component" value="Unassembled WGS sequence"/>
</dbReference>
<comment type="cofactor">
    <cofactor evidence="1">
        <name>FAD</name>
        <dbReference type="ChEBI" id="CHEBI:57692"/>
    </cofactor>
</comment>
<keyword evidence="3" id="KW-0285">Flavoprotein</keyword>
<dbReference type="Pfam" id="PF07992">
    <property type="entry name" value="Pyr_redox_2"/>
    <property type="match status" value="1"/>
</dbReference>
<keyword evidence="8" id="KW-1185">Reference proteome</keyword>
<comment type="caution">
    <text evidence="7">The sequence shown here is derived from an EMBL/GenBank/DDBJ whole genome shotgun (WGS) entry which is preliminary data.</text>
</comment>